<accession>A0A1A6A3S1</accession>
<dbReference type="PANTHER" id="PTHR47706:SF10">
    <property type="entry name" value="NMRA-LIKE DOMAIN-CONTAINING PROTEIN"/>
    <property type="match status" value="1"/>
</dbReference>
<name>A0A1A6A3S1_9TREE</name>
<dbReference type="GO" id="GO:0016491">
    <property type="term" value="F:oxidoreductase activity"/>
    <property type="evidence" value="ECO:0007669"/>
    <property type="project" value="UniProtKB-KW"/>
</dbReference>
<dbReference type="GeneID" id="28969263"/>
<dbReference type="EMBL" id="KI894032">
    <property type="protein sequence ID" value="OBR84705.1"/>
    <property type="molecule type" value="Genomic_DNA"/>
</dbReference>
<dbReference type="AlphaFoldDB" id="A0A1A6A3S1"/>
<keyword evidence="2" id="KW-0560">Oxidoreductase</keyword>
<keyword evidence="1" id="KW-0521">NADP</keyword>
<dbReference type="RefSeq" id="XP_018262547.2">
    <property type="nucleotide sequence ID" value="XM_018408856.2"/>
</dbReference>
<dbReference type="STRING" id="1296121.A0A1A6A3S1"/>
<reference evidence="3" key="1">
    <citation type="submission" date="2013-07" db="EMBL/GenBank/DDBJ databases">
        <title>The Genome Sequence of Cryptococcus dejecticola CBS10117.</title>
        <authorList>
            <consortium name="The Broad Institute Genome Sequencing Platform"/>
            <person name="Cuomo C."/>
            <person name="Litvintseva A."/>
            <person name="Chen Y."/>
            <person name="Heitman J."/>
            <person name="Sun S."/>
            <person name="Springer D."/>
            <person name="Dromer F."/>
            <person name="Young S.K."/>
            <person name="Zeng Q."/>
            <person name="Gargeya S."/>
            <person name="Fitzgerald M."/>
            <person name="Abouelleil A."/>
            <person name="Alvarado L."/>
            <person name="Berlin A.M."/>
            <person name="Chapman S.B."/>
            <person name="Dewar J."/>
            <person name="Goldberg J."/>
            <person name="Griggs A."/>
            <person name="Gujja S."/>
            <person name="Hansen M."/>
            <person name="Howarth C."/>
            <person name="Imamovic A."/>
            <person name="Larimer J."/>
            <person name="McCowan C."/>
            <person name="Murphy C."/>
            <person name="Pearson M."/>
            <person name="Priest M."/>
            <person name="Roberts A."/>
            <person name="Saif S."/>
            <person name="Shea T."/>
            <person name="Sykes S."/>
            <person name="Wortman J."/>
            <person name="Nusbaum C."/>
            <person name="Birren B."/>
        </authorList>
    </citation>
    <scope>NUCLEOTIDE SEQUENCE [LARGE SCALE GENOMIC DNA]</scope>
    <source>
        <strain evidence="3">CBS 10117</strain>
    </source>
</reference>
<dbReference type="OrthoDB" id="9974981at2759"/>
<organism evidence="3">
    <name type="scientific">Kwoniella dejecticola CBS 10117</name>
    <dbReference type="NCBI Taxonomy" id="1296121"/>
    <lineage>
        <taxon>Eukaryota</taxon>
        <taxon>Fungi</taxon>
        <taxon>Dikarya</taxon>
        <taxon>Basidiomycota</taxon>
        <taxon>Agaricomycotina</taxon>
        <taxon>Tremellomycetes</taxon>
        <taxon>Tremellales</taxon>
        <taxon>Cryptococcaceae</taxon>
        <taxon>Kwoniella</taxon>
    </lineage>
</organism>
<protein>
    <submittedName>
        <fullName evidence="3">Uncharacterized protein</fullName>
    </submittedName>
</protein>
<dbReference type="KEGG" id="kdj:28969263"/>
<evidence type="ECO:0000256" key="1">
    <source>
        <dbReference type="ARBA" id="ARBA00022857"/>
    </source>
</evidence>
<proteinExistence type="predicted"/>
<gene>
    <name evidence="3" type="ORF">I303_05564</name>
</gene>
<evidence type="ECO:0000313" key="3">
    <source>
        <dbReference type="EMBL" id="OBR84705.1"/>
    </source>
</evidence>
<evidence type="ECO:0000256" key="2">
    <source>
        <dbReference type="ARBA" id="ARBA00023002"/>
    </source>
</evidence>
<sequence length="149" mass="16279">MVGGLIDTKREVLFKLREAEKQGPFLDMAMNGGEMGFDMEAQTAKIWDGGDVKICASSLPFIGNAVVQIIKQISTSPHRLATRLERETGTKWLIERTTVEAENKRGMEDLKNGQVLDTIQPLFYSAAWEGCGADIVGQGKHLVVGIADA</sequence>
<dbReference type="InterPro" id="IPR051609">
    <property type="entry name" value="NmrA/Isoflavone_reductase-like"/>
</dbReference>
<dbReference type="VEuPathDB" id="FungiDB:I303_05564"/>
<dbReference type="PANTHER" id="PTHR47706">
    <property type="entry name" value="NMRA-LIKE FAMILY PROTEIN"/>
    <property type="match status" value="1"/>
</dbReference>